<organism evidence="1 2">
    <name type="scientific">Metarhizobium album</name>
    <dbReference type="NCBI Taxonomy" id="2182425"/>
    <lineage>
        <taxon>Bacteria</taxon>
        <taxon>Pseudomonadati</taxon>
        <taxon>Pseudomonadota</taxon>
        <taxon>Alphaproteobacteria</taxon>
        <taxon>Hyphomicrobiales</taxon>
        <taxon>Rhizobiaceae</taxon>
        <taxon>Metarhizobium</taxon>
    </lineage>
</organism>
<dbReference type="EMBL" id="QFBC01000002">
    <property type="protein sequence ID" value="PWE57254.1"/>
    <property type="molecule type" value="Genomic_DNA"/>
</dbReference>
<accession>A0A2U2DVC2</accession>
<proteinExistence type="predicted"/>
<reference evidence="1 2" key="1">
    <citation type="submission" date="2018-05" db="EMBL/GenBank/DDBJ databases">
        <title>The draft genome of strain NS-104.</title>
        <authorList>
            <person name="Hang P."/>
            <person name="Jiang J."/>
        </authorList>
    </citation>
    <scope>NUCLEOTIDE SEQUENCE [LARGE SCALE GENOMIC DNA]</scope>
    <source>
        <strain evidence="1 2">NS-104</strain>
    </source>
</reference>
<evidence type="ECO:0000313" key="2">
    <source>
        <dbReference type="Proteomes" id="UP000245252"/>
    </source>
</evidence>
<protein>
    <submittedName>
        <fullName evidence="1">Uncharacterized protein</fullName>
    </submittedName>
</protein>
<dbReference type="AlphaFoldDB" id="A0A2U2DVC2"/>
<comment type="caution">
    <text evidence="1">The sequence shown here is derived from an EMBL/GenBank/DDBJ whole genome shotgun (WGS) entry which is preliminary data.</text>
</comment>
<dbReference type="Proteomes" id="UP000245252">
    <property type="component" value="Unassembled WGS sequence"/>
</dbReference>
<sequence>MSVAFQAADMPENRSCVLLGLVPSIQARPIDPLPSMTCRATADARDMAEDDVIEKMVTC</sequence>
<name>A0A2U2DVC2_9HYPH</name>
<keyword evidence="2" id="KW-1185">Reference proteome</keyword>
<gene>
    <name evidence="1" type="ORF">DEM27_06350</name>
</gene>
<evidence type="ECO:0000313" key="1">
    <source>
        <dbReference type="EMBL" id="PWE57254.1"/>
    </source>
</evidence>